<sequence>MSGLSSIFPFKGLSAISPRDRPPDPVSRLRATLESMPGARKYIFTPSTRTDILSELYDAFWGPYSHLFLPNSNSSLPLPATLAEVQARLNFAGAALNDPPVPGRPCGYIFKKGESCFRCKDCALDDSCVLCSRCFHATDHTDHNVSFFIAQQSGGCCDCGDVGAWRIPIACPYHPPGAETPSSLVAYAAEHPLILMGRTIPPVQNYPHRAPIPPELRDSMARTVAYALDFVLETLDCSPDETSVPTNEADLRLQPSADPMMKDHYCVVLWNDEKHSFTEVIDLLCLLTPTPRDEAAEIANRIDDLGREVIEMSTDVPRVLDIAQKIAQIELGVTVRRAYDTFREQVVAVIIEWLLDLTRARLGTDTVVLKEVIAEELLVPRRRSNAMVNLPSEVLSIETEVPDAVRITWLYLYHTKLWKKPRLSLKEIYASILGLSHQHKLSVAAHFANVYPRVIDNYLLVDREAETSIKYFALQLFTVPSAALHIVQYYNIVTRILNIITAFFTNQISDRRIKYPASAAAEIDVDSEPFKSKRFMPVFSDLRYLCHNEPVQRLISRRHEFITQFAQTCQLFMCINPNKRAANSHVEFETDGWISVFNVTLSLSRVIKVYGEAFQYATPEELVAAITTVTHNILMSVTLTDERLDRTKFTPIAFHDVNFGSTPYSVIQFDVLEGWVSFHHSLQWLLAELFKHVDALSESSLGEVGLPSIRDILLRNTSEKAVLTIIDFPLRVLAMVAQIRTGLWVRNGFAIRGQLLHYRDFMLRELCYDQDLYIIQTALIVLDPNLVLVSMMDRFQLLHFFEGGVAHPSYDDQQLLSMVEEFLYILITVLSEGANASKMPIKDAVRREIVHALAVGPCTFTDLVKRVAERLVEDACFERVLREVANFRSPEATTDSGMYELKPEAYDEINPFFYHYTRNKREEVETVLRNHWKKRGVQDPVIVPRPLNITRGPFTALPTTLESEVFLQLLFYTVFNILVLTEVSAAAPSSGEAILDQMLHLTMLALVERPGAFSHLAATKPFEDGKNLIDMLCVLEHHELYRAYKARCDWILNVLAQHVPEAVRVRRRVVQPEAGEGPEDAKKRAARARQEAIMRQMREQQASFVNNINDDDYDDEDSVDADEPASLGTCIVCQEELNASKPFGALGLVQPSKLVRKQPDGNGGLMNDVMTSPYSLDRSPPASANATFPPRGEALHDSKVTTFEVFSSQNTRFGLHASICSHLMHLDCFNAYTLSIRQRHRTQAARNHPESIPRKEYICPLCKSLGNVILPVSHPAPIQLNTLPFADWTRAAGISVLKSKSDPLLDSLLVSNGTGELVFWGAQDPGYVSFFRAADRWPDWVMHKMVDSVMNIARAISQQSRHLRDRPEPEASERGAGLYLPEDLVGYTIACLEIAQRGVGSPGGTVADNLTEPQARMLRGLITCLGKLAIVPFRGRPDEGREALRQAIIKRLLPEWSLSTLNPVSYPLLLRDPFSIVVETAAVAPEMLRHVLVLSYYALLARTVIGLIYVLNKTRSWPVQQPNQRAHENIFGDLRMFFTSVVRHSPVVEHASEIVFTTYGEARIEKLMYCFTLPFLRRAAILVRAVLPTAFPSPALTNAGNERSEYSRLLAMLGIPPLADLPSQDTLQTSLAGWCSHYGHSHAASQLNCGIILENPTVYRIARLPVILDTLFGELDRALTCKRCNTLPLDAAICLICGAAVCFQSHCCTDKEYGDKGECNMHTRECGGVVGLYFLVKRCCLLYLHAGHGTFALAPYLDIHGEVDTSMRRGRRQFLHPARWEEVRKTWLNHGIPTLVARKLEGTIDSGGWESL</sequence>
<dbReference type="InterPro" id="IPR044046">
    <property type="entry name" value="E3_ligase_UBR-like_C"/>
</dbReference>
<evidence type="ECO:0000256" key="9">
    <source>
        <dbReference type="PROSITE-ProRule" id="PRU00508"/>
    </source>
</evidence>
<dbReference type="PANTHER" id="PTHR21497:SF24">
    <property type="entry name" value="E3 UBIQUITIN-PROTEIN LIGASE UBR1"/>
    <property type="match status" value="1"/>
</dbReference>
<dbReference type="CDD" id="cd16482">
    <property type="entry name" value="RING-H2_UBR1-like"/>
    <property type="match status" value="1"/>
</dbReference>
<comment type="similarity">
    <text evidence="8 10">Belongs to the E3 ubiquitin-protein ligase UBR1-like family.</text>
</comment>
<dbReference type="InterPro" id="IPR042065">
    <property type="entry name" value="E3_ELL-like"/>
</dbReference>
<name>A0AAD4LC03_9AGAM</name>
<dbReference type="SUPFAM" id="SSF46785">
    <property type="entry name" value="Winged helix' DNA-binding domain"/>
    <property type="match status" value="1"/>
</dbReference>
<evidence type="ECO:0000256" key="6">
    <source>
        <dbReference type="ARBA" id="ARBA00022786"/>
    </source>
</evidence>
<accession>A0AAD4LC03</accession>
<dbReference type="Proteomes" id="UP001201163">
    <property type="component" value="Unassembled WGS sequence"/>
</dbReference>
<evidence type="ECO:0000259" key="11">
    <source>
        <dbReference type="PROSITE" id="PS51157"/>
    </source>
</evidence>
<keyword evidence="13" id="KW-1185">Reference proteome</keyword>
<dbReference type="FunFam" id="2.10.110.30:FF:000002">
    <property type="entry name" value="Putative e3 ubiquitin-protein ligase ubr3"/>
    <property type="match status" value="1"/>
</dbReference>
<evidence type="ECO:0000313" key="12">
    <source>
        <dbReference type="EMBL" id="KAH8988239.1"/>
    </source>
</evidence>
<dbReference type="Gene3D" id="2.10.110.30">
    <property type="match status" value="1"/>
</dbReference>
<keyword evidence="6 10" id="KW-0833">Ubl conjugation pathway</keyword>
<evidence type="ECO:0000256" key="4">
    <source>
        <dbReference type="ARBA" id="ARBA00022723"/>
    </source>
</evidence>
<dbReference type="Pfam" id="PF22960">
    <property type="entry name" value="WHD_UBR1"/>
    <property type="match status" value="1"/>
</dbReference>
<comment type="caution">
    <text evidence="12">The sequence shown here is derived from an EMBL/GenBank/DDBJ whole genome shotgun (WGS) entry which is preliminary data.</text>
</comment>
<dbReference type="InterPro" id="IPR036390">
    <property type="entry name" value="WH_DNA-bd_sf"/>
</dbReference>
<evidence type="ECO:0000256" key="1">
    <source>
        <dbReference type="ARBA" id="ARBA00000900"/>
    </source>
</evidence>
<dbReference type="GO" id="GO:0016567">
    <property type="term" value="P:protein ubiquitination"/>
    <property type="evidence" value="ECO:0007669"/>
    <property type="project" value="UniProtKB-UniRule"/>
</dbReference>
<organism evidence="12 13">
    <name type="scientific">Lactarius akahatsu</name>
    <dbReference type="NCBI Taxonomy" id="416441"/>
    <lineage>
        <taxon>Eukaryota</taxon>
        <taxon>Fungi</taxon>
        <taxon>Dikarya</taxon>
        <taxon>Basidiomycota</taxon>
        <taxon>Agaricomycotina</taxon>
        <taxon>Agaricomycetes</taxon>
        <taxon>Russulales</taxon>
        <taxon>Russulaceae</taxon>
        <taxon>Lactarius</taxon>
    </lineage>
</organism>
<keyword evidence="7 10" id="KW-0862">Zinc</keyword>
<dbReference type="EC" id="2.3.2.27" evidence="10"/>
<evidence type="ECO:0000256" key="10">
    <source>
        <dbReference type="RuleBase" id="RU366018"/>
    </source>
</evidence>
<feature type="domain" description="UBR-type" evidence="11">
    <location>
        <begin position="104"/>
        <end position="176"/>
    </location>
</feature>
<evidence type="ECO:0000256" key="8">
    <source>
        <dbReference type="ARBA" id="ARBA00046341"/>
    </source>
</evidence>
<comment type="function">
    <text evidence="10">Ubiquitin ligase protein which is a component of the N-end rule pathway. Recognizes and binds to proteins bearing specific N-terminal residues that are destabilizing according to the N-end rule, leading to their ubiquitination and subsequent degradation.</text>
</comment>
<dbReference type="InterPro" id="IPR055194">
    <property type="entry name" value="UBR1-like_WH"/>
</dbReference>
<proteinExistence type="inferred from homology"/>
<feature type="zinc finger region" description="UBR-type" evidence="9">
    <location>
        <begin position="104"/>
        <end position="176"/>
    </location>
</feature>
<keyword evidence="5 10" id="KW-0863">Zinc-finger</keyword>
<evidence type="ECO:0000256" key="7">
    <source>
        <dbReference type="ARBA" id="ARBA00022833"/>
    </source>
</evidence>
<comment type="catalytic activity">
    <reaction evidence="1 10">
        <text>S-ubiquitinyl-[E2 ubiquitin-conjugating enzyme]-L-cysteine + [acceptor protein]-L-lysine = [E2 ubiquitin-conjugating enzyme]-L-cysteine + N(6)-ubiquitinyl-[acceptor protein]-L-lysine.</text>
        <dbReference type="EC" id="2.3.2.27"/>
    </reaction>
</comment>
<dbReference type="CDD" id="cd19673">
    <property type="entry name" value="UBR-box_UBR3"/>
    <property type="match status" value="1"/>
</dbReference>
<keyword evidence="4 10" id="KW-0479">Metal-binding</keyword>
<dbReference type="GO" id="GO:0008270">
    <property type="term" value="F:zinc ion binding"/>
    <property type="evidence" value="ECO:0007669"/>
    <property type="project" value="UniProtKB-UniRule"/>
</dbReference>
<evidence type="ECO:0000256" key="5">
    <source>
        <dbReference type="ARBA" id="ARBA00022771"/>
    </source>
</evidence>
<evidence type="ECO:0000256" key="3">
    <source>
        <dbReference type="ARBA" id="ARBA00022679"/>
    </source>
</evidence>
<dbReference type="Pfam" id="PF18995">
    <property type="entry name" value="PRT6_C"/>
    <property type="match status" value="1"/>
</dbReference>
<dbReference type="Pfam" id="PF02617">
    <property type="entry name" value="ClpS"/>
    <property type="match status" value="1"/>
</dbReference>
<dbReference type="GO" id="GO:0000151">
    <property type="term" value="C:ubiquitin ligase complex"/>
    <property type="evidence" value="ECO:0007669"/>
    <property type="project" value="TreeGrafter"/>
</dbReference>
<dbReference type="Gene3D" id="3.30.1390.10">
    <property type="match status" value="1"/>
</dbReference>
<dbReference type="EMBL" id="JAKELL010000043">
    <property type="protein sequence ID" value="KAH8988239.1"/>
    <property type="molecule type" value="Genomic_DNA"/>
</dbReference>
<dbReference type="InterPro" id="IPR039164">
    <property type="entry name" value="UBR1-like"/>
</dbReference>
<dbReference type="SMART" id="SM00396">
    <property type="entry name" value="ZnF_UBR1"/>
    <property type="match status" value="1"/>
</dbReference>
<comment type="pathway">
    <text evidence="2 10">Protein modification; protein ubiquitination.</text>
</comment>
<reference evidence="12" key="1">
    <citation type="submission" date="2022-01" db="EMBL/GenBank/DDBJ databases">
        <title>Comparative genomics reveals a dynamic genome evolution in the ectomycorrhizal milk-cap (Lactarius) mushrooms.</title>
        <authorList>
            <consortium name="DOE Joint Genome Institute"/>
            <person name="Lebreton A."/>
            <person name="Tang N."/>
            <person name="Kuo A."/>
            <person name="LaButti K."/>
            <person name="Drula E."/>
            <person name="Barry K."/>
            <person name="Clum A."/>
            <person name="Lipzen A."/>
            <person name="Mousain D."/>
            <person name="Ng V."/>
            <person name="Wang R."/>
            <person name="Wang X."/>
            <person name="Dai Y."/>
            <person name="Henrissat B."/>
            <person name="Grigoriev I.V."/>
            <person name="Guerin-Laguette A."/>
            <person name="Yu F."/>
            <person name="Martin F.M."/>
        </authorList>
    </citation>
    <scope>NUCLEOTIDE SEQUENCE</scope>
    <source>
        <strain evidence="12">QP</strain>
    </source>
</reference>
<dbReference type="GO" id="GO:0005737">
    <property type="term" value="C:cytoplasm"/>
    <property type="evidence" value="ECO:0007669"/>
    <property type="project" value="TreeGrafter"/>
</dbReference>
<dbReference type="GO" id="GO:0061630">
    <property type="term" value="F:ubiquitin protein ligase activity"/>
    <property type="evidence" value="ECO:0007669"/>
    <property type="project" value="UniProtKB-UniRule"/>
</dbReference>
<dbReference type="InterPro" id="IPR003769">
    <property type="entry name" value="ClpS_core"/>
</dbReference>
<dbReference type="InterPro" id="IPR014719">
    <property type="entry name" value="Ribosomal_bL12_C/ClpS-like"/>
</dbReference>
<gene>
    <name evidence="12" type="ORF">EDB92DRAFT_1873237</name>
</gene>
<dbReference type="SUPFAM" id="SSF54736">
    <property type="entry name" value="ClpS-like"/>
    <property type="match status" value="1"/>
</dbReference>
<dbReference type="Gene3D" id="1.10.10.2670">
    <property type="entry name" value="E3 ubiquitin-protein ligase"/>
    <property type="match status" value="1"/>
</dbReference>
<evidence type="ECO:0000313" key="13">
    <source>
        <dbReference type="Proteomes" id="UP001201163"/>
    </source>
</evidence>
<dbReference type="InterPro" id="IPR003126">
    <property type="entry name" value="Znf_UBR"/>
</dbReference>
<evidence type="ECO:0000256" key="2">
    <source>
        <dbReference type="ARBA" id="ARBA00004906"/>
    </source>
</evidence>
<dbReference type="PROSITE" id="PS51157">
    <property type="entry name" value="ZF_UBR"/>
    <property type="match status" value="1"/>
</dbReference>
<keyword evidence="3 10" id="KW-0808">Transferase</keyword>
<dbReference type="PANTHER" id="PTHR21497">
    <property type="entry name" value="UBIQUITIN LIGASE E3 ALPHA-RELATED"/>
    <property type="match status" value="1"/>
</dbReference>
<protein>
    <recommendedName>
        <fullName evidence="10">E3 ubiquitin-protein ligase</fullName>
        <ecNumber evidence="10">2.3.2.27</ecNumber>
    </recommendedName>
</protein>
<dbReference type="GO" id="GO:0071596">
    <property type="term" value="P:ubiquitin-dependent protein catabolic process via the N-end rule pathway"/>
    <property type="evidence" value="ECO:0007669"/>
    <property type="project" value="UniProtKB-UniRule"/>
</dbReference>
<dbReference type="Pfam" id="PF02207">
    <property type="entry name" value="zf-UBR"/>
    <property type="match status" value="1"/>
</dbReference>